<reference evidence="2" key="1">
    <citation type="submission" date="2020-02" db="EMBL/GenBank/DDBJ databases">
        <authorList>
            <person name="Meier V. D."/>
        </authorList>
    </citation>
    <scope>NUCLEOTIDE SEQUENCE</scope>
    <source>
        <strain evidence="2">AVDCRST_MAG59</strain>
    </source>
</reference>
<dbReference type="AlphaFoldDB" id="A0A6J4UTP1"/>
<dbReference type="EMBL" id="CADCWF010000139">
    <property type="protein sequence ID" value="CAA9556194.1"/>
    <property type="molecule type" value="Genomic_DNA"/>
</dbReference>
<accession>A0A6J4UTP1</accession>
<name>A0A6J4UTP1_9BACT</name>
<feature type="non-terminal residue" evidence="2">
    <location>
        <position position="90"/>
    </location>
</feature>
<feature type="compositionally biased region" description="Gly residues" evidence="1">
    <location>
        <begin position="22"/>
        <end position="34"/>
    </location>
</feature>
<gene>
    <name evidence="2" type="ORF">AVDCRST_MAG59-2180</name>
</gene>
<feature type="region of interest" description="Disordered" evidence="1">
    <location>
        <begin position="1"/>
        <end position="90"/>
    </location>
</feature>
<feature type="compositionally biased region" description="Gly residues" evidence="1">
    <location>
        <begin position="59"/>
        <end position="73"/>
    </location>
</feature>
<evidence type="ECO:0000313" key="2">
    <source>
        <dbReference type="EMBL" id="CAA9556194.1"/>
    </source>
</evidence>
<organism evidence="2">
    <name type="scientific">uncultured Thermomicrobiales bacterium</name>
    <dbReference type="NCBI Taxonomy" id="1645740"/>
    <lineage>
        <taxon>Bacteria</taxon>
        <taxon>Pseudomonadati</taxon>
        <taxon>Thermomicrobiota</taxon>
        <taxon>Thermomicrobia</taxon>
        <taxon>Thermomicrobiales</taxon>
        <taxon>environmental samples</taxon>
    </lineage>
</organism>
<protein>
    <submittedName>
        <fullName evidence="2">Uncharacterized protein</fullName>
    </submittedName>
</protein>
<proteinExistence type="predicted"/>
<sequence>EAAALDTPCPGGPGRPRHRAGRGGANGRGSGTLGHGPAATCGADAPVRRRSFGLPDVAPGGGRGDAGGVGGRHGLQDLADRQVPREGGAM</sequence>
<feature type="compositionally biased region" description="Basic and acidic residues" evidence="1">
    <location>
        <begin position="74"/>
        <end position="84"/>
    </location>
</feature>
<feature type="non-terminal residue" evidence="2">
    <location>
        <position position="1"/>
    </location>
</feature>
<evidence type="ECO:0000256" key="1">
    <source>
        <dbReference type="SAM" id="MobiDB-lite"/>
    </source>
</evidence>